<comment type="caution">
    <text evidence="1">The sequence shown here is derived from an EMBL/GenBank/DDBJ whole genome shotgun (WGS) entry which is preliminary data.</text>
</comment>
<organism evidence="1 2">
    <name type="scientific">Russula earlei</name>
    <dbReference type="NCBI Taxonomy" id="71964"/>
    <lineage>
        <taxon>Eukaryota</taxon>
        <taxon>Fungi</taxon>
        <taxon>Dikarya</taxon>
        <taxon>Basidiomycota</taxon>
        <taxon>Agaricomycotina</taxon>
        <taxon>Agaricomycetes</taxon>
        <taxon>Russulales</taxon>
        <taxon>Russulaceae</taxon>
        <taxon>Russula</taxon>
    </lineage>
</organism>
<evidence type="ECO:0000313" key="2">
    <source>
        <dbReference type="Proteomes" id="UP001207468"/>
    </source>
</evidence>
<keyword evidence="2" id="KW-1185">Reference proteome</keyword>
<dbReference type="EMBL" id="JAGFNK010000079">
    <property type="protein sequence ID" value="KAI9508802.1"/>
    <property type="molecule type" value="Genomic_DNA"/>
</dbReference>
<feature type="non-terminal residue" evidence="1">
    <location>
        <position position="687"/>
    </location>
</feature>
<reference evidence="1" key="1">
    <citation type="submission" date="2021-03" db="EMBL/GenBank/DDBJ databases">
        <title>Evolutionary priming and transition to the ectomycorrhizal habit in an iconic lineage of mushroom-forming fungi: is preadaptation a requirement?</title>
        <authorList>
            <consortium name="DOE Joint Genome Institute"/>
            <person name="Looney B.P."/>
            <person name="Miyauchi S."/>
            <person name="Morin E."/>
            <person name="Drula E."/>
            <person name="Courty P.E."/>
            <person name="Chicoki N."/>
            <person name="Fauchery L."/>
            <person name="Kohler A."/>
            <person name="Kuo A."/>
            <person name="LaButti K."/>
            <person name="Pangilinan J."/>
            <person name="Lipzen A."/>
            <person name="Riley R."/>
            <person name="Andreopoulos W."/>
            <person name="He G."/>
            <person name="Johnson J."/>
            <person name="Barry K.W."/>
            <person name="Grigoriev I.V."/>
            <person name="Nagy L."/>
            <person name="Hibbett D."/>
            <person name="Henrissat B."/>
            <person name="Matheny P.B."/>
            <person name="Labbe J."/>
            <person name="Martin A.F."/>
        </authorList>
    </citation>
    <scope>NUCLEOTIDE SEQUENCE</scope>
    <source>
        <strain evidence="1">BPL698</strain>
    </source>
</reference>
<protein>
    <submittedName>
        <fullName evidence="1">Uncharacterized protein</fullName>
    </submittedName>
</protein>
<dbReference type="Proteomes" id="UP001207468">
    <property type="component" value="Unassembled WGS sequence"/>
</dbReference>
<gene>
    <name evidence="1" type="ORF">F5148DRAFT_1192760</name>
</gene>
<accession>A0ACC0UD93</accession>
<sequence length="687" mass="74471">MSSPPPLKAMDVPLVIVGRGKSAVDKLLADIPGLSVGLLGFAALTFFMILKKVKLATFILLSSALFAFFAAIVDLARISLRHDNSGRLRTDNDGITDSLVTAREVLTSVSFGLRFLYFWAFVSQPPLCEQGSGSFLRMHSGSWLHWGLTGTVLRWSTLLASLSIFVLQLVWRIARLRGGFGPVYSVESSLEIAASAIYMIKLFLNSTIVEADCRRETLWQYSTALLALFINLGVGLGNILDLRFSETALVSSMIFSFYSREPPAIPMPKLRNKRASSFRGLHVSFYDAGLGLVGDIPNPRRSSRSPFPRSSSWLSWNAPQRRSSQSRPSDEEVERGLTSSTTEKGAPSALDDIQPPSVNSSITDAIRRGISEGFSSPTVQLPADARLMTASPDSPTLGPDGIKEAQQGNRPSRRPEPEQPSDGSLTSSQGSGFEKLLREQNELERSIAELRSMFARGQSGKELKVKSPDAVSDSPGRGKRRESSTTTANGLTSASGRSDFSLSVFPEPPQLPRDTELPRKFLPQFSSESALAPTRRSFTIEEQGFPVSTTEGDGVAISAFGRRTESAGTHYDVTSFIGDLTSPGRVSAAQIAMYYKNSDSEGSVTSSADLATIVTVERKPSNGVISRPTLVEKTTLATNSSPADRSIPPGSRRSAIPSQAAVTNIPTRQRSPTTSDRRTLTMFTRTP</sequence>
<evidence type="ECO:0000313" key="1">
    <source>
        <dbReference type="EMBL" id="KAI9508802.1"/>
    </source>
</evidence>
<proteinExistence type="predicted"/>
<name>A0ACC0UD93_9AGAM</name>